<dbReference type="GO" id="GO:0003677">
    <property type="term" value="F:DNA binding"/>
    <property type="evidence" value="ECO:0007669"/>
    <property type="project" value="InterPro"/>
</dbReference>
<dbReference type="EMBL" id="JAUFSA010000007">
    <property type="protein sequence ID" value="MDP7739639.1"/>
    <property type="molecule type" value="Genomic_DNA"/>
</dbReference>
<name>A0AAJ1W9G8_9MYCO</name>
<dbReference type="SUPFAM" id="SSF143422">
    <property type="entry name" value="Transposase IS200-like"/>
    <property type="match status" value="1"/>
</dbReference>
<evidence type="ECO:0000313" key="2">
    <source>
        <dbReference type="EMBL" id="MDP7739639.1"/>
    </source>
</evidence>
<dbReference type="InterPro" id="IPR036515">
    <property type="entry name" value="Transposase_17_sf"/>
</dbReference>
<organism evidence="2 3">
    <name type="scientific">Mycobacterium paragordonae</name>
    <dbReference type="NCBI Taxonomy" id="1389713"/>
    <lineage>
        <taxon>Bacteria</taxon>
        <taxon>Bacillati</taxon>
        <taxon>Actinomycetota</taxon>
        <taxon>Actinomycetes</taxon>
        <taxon>Mycobacteriales</taxon>
        <taxon>Mycobacteriaceae</taxon>
        <taxon>Mycobacterium</taxon>
    </lineage>
</organism>
<accession>A0AAJ1W9G8</accession>
<dbReference type="GO" id="GO:0006313">
    <property type="term" value="P:DNA transposition"/>
    <property type="evidence" value="ECO:0007669"/>
    <property type="project" value="InterPro"/>
</dbReference>
<dbReference type="RefSeq" id="WP_306256068.1">
    <property type="nucleotide sequence ID" value="NZ_JAUFSA010000007.1"/>
</dbReference>
<feature type="domain" description="Transposase IS200-like" evidence="1">
    <location>
        <begin position="29"/>
        <end position="89"/>
    </location>
</feature>
<dbReference type="AlphaFoldDB" id="A0AAJ1W9G8"/>
<dbReference type="Gene3D" id="3.30.70.1290">
    <property type="entry name" value="Transposase IS200-like"/>
    <property type="match status" value="1"/>
</dbReference>
<comment type="caution">
    <text evidence="2">The sequence shown here is derived from an EMBL/GenBank/DDBJ whole genome shotgun (WGS) entry which is preliminary data.</text>
</comment>
<dbReference type="Proteomes" id="UP001229081">
    <property type="component" value="Unassembled WGS sequence"/>
</dbReference>
<gene>
    <name evidence="2" type="ORF">QXL92_33475</name>
</gene>
<dbReference type="Pfam" id="PF01797">
    <property type="entry name" value="Y1_Tnp"/>
    <property type="match status" value="1"/>
</dbReference>
<proteinExistence type="predicted"/>
<evidence type="ECO:0000313" key="3">
    <source>
        <dbReference type="Proteomes" id="UP001229081"/>
    </source>
</evidence>
<dbReference type="GO" id="GO:0004803">
    <property type="term" value="F:transposase activity"/>
    <property type="evidence" value="ECO:0007669"/>
    <property type="project" value="InterPro"/>
</dbReference>
<evidence type="ECO:0000259" key="1">
    <source>
        <dbReference type="Pfam" id="PF01797"/>
    </source>
</evidence>
<reference evidence="2" key="1">
    <citation type="submission" date="2023-06" db="EMBL/GenBank/DDBJ databases">
        <title>Identification of two novel mycobacterium reveal diversities and complexities of Mycobacterium gordonae clade.</title>
        <authorList>
            <person name="Matsumoto Y."/>
            <person name="Nakamura S."/>
            <person name="Motooka D."/>
            <person name="Fukushima K."/>
        </authorList>
    </citation>
    <scope>NUCLEOTIDE SEQUENCE</scope>
    <source>
        <strain evidence="2">TY812</strain>
    </source>
</reference>
<dbReference type="InterPro" id="IPR002686">
    <property type="entry name" value="Transposase_17"/>
</dbReference>
<sequence>MCSRPKVYARLPPKAVTRTQPQFPCLGAVSKFRRKLFTDPMLIFAETTMRALCVCLCARRADVELVEFNGQADHVDVLVIYRPTLAISHSDARGPRRA</sequence>
<protein>
    <submittedName>
        <fullName evidence="2">Transposase</fullName>
    </submittedName>
</protein>